<proteinExistence type="predicted"/>
<evidence type="ECO:0000313" key="2">
    <source>
        <dbReference type="Proteomes" id="UP000192907"/>
    </source>
</evidence>
<dbReference type="Gene3D" id="3.40.190.10">
    <property type="entry name" value="Periplasmic binding protein-like II"/>
    <property type="match status" value="2"/>
</dbReference>
<dbReference type="Proteomes" id="UP000192907">
    <property type="component" value="Unassembled WGS sequence"/>
</dbReference>
<dbReference type="EMBL" id="FWZT01000038">
    <property type="protein sequence ID" value="SMF81883.1"/>
    <property type="molecule type" value="Genomic_DNA"/>
</dbReference>
<gene>
    <name evidence="1" type="ORF">SAMN06296036_13819</name>
</gene>
<dbReference type="InterPro" id="IPR050490">
    <property type="entry name" value="Bact_solute-bd_prot1"/>
</dbReference>
<accession>A0A1Y6CQL0</accession>
<organism evidence="1 2">
    <name type="scientific">Pseudobacteriovorax antillogorgiicola</name>
    <dbReference type="NCBI Taxonomy" id="1513793"/>
    <lineage>
        <taxon>Bacteria</taxon>
        <taxon>Pseudomonadati</taxon>
        <taxon>Bdellovibrionota</taxon>
        <taxon>Oligoflexia</taxon>
        <taxon>Oligoflexales</taxon>
        <taxon>Pseudobacteriovoracaceae</taxon>
        <taxon>Pseudobacteriovorax</taxon>
    </lineage>
</organism>
<dbReference type="STRING" id="1513793.SAMN06296036_13819"/>
<dbReference type="SUPFAM" id="SSF53850">
    <property type="entry name" value="Periplasmic binding protein-like II"/>
    <property type="match status" value="1"/>
</dbReference>
<reference evidence="2" key="1">
    <citation type="submission" date="2017-04" db="EMBL/GenBank/DDBJ databases">
        <authorList>
            <person name="Varghese N."/>
            <person name="Submissions S."/>
        </authorList>
    </citation>
    <scope>NUCLEOTIDE SEQUENCE [LARGE SCALE GENOMIC DNA]</scope>
    <source>
        <strain evidence="2">RKEM611</strain>
    </source>
</reference>
<protein>
    <submittedName>
        <fullName evidence="1">Carbohydrate ABC transporter substrate-binding protein, CUT1 family</fullName>
    </submittedName>
</protein>
<evidence type="ECO:0000313" key="1">
    <source>
        <dbReference type="EMBL" id="SMF81883.1"/>
    </source>
</evidence>
<dbReference type="AlphaFoldDB" id="A0A1Y6CQL0"/>
<dbReference type="PANTHER" id="PTHR43649">
    <property type="entry name" value="ARABINOSE-BINDING PROTEIN-RELATED"/>
    <property type="match status" value="1"/>
</dbReference>
<keyword evidence="2" id="KW-1185">Reference proteome</keyword>
<dbReference type="RefSeq" id="WP_159455732.1">
    <property type="nucleotide sequence ID" value="NZ_FWZT01000038.1"/>
</dbReference>
<sequence>MITRRHLIRNIGHMAMALYGSQLEAKADQNSQSLQDQVTDLIDKQRFKGSQKLTLLYPKGCLANLEPAVKIIRDLTKIEVLLKESALDQISVDILMAQKVGRDNFDIALPPTFAIPDLVAGGHLEDLSPYAKVWEPKEYRKSILYSLGDRHLGKLYGYQTDGDVYLMFLNKRWLENKDLRNRYAQKYQTELTVPKTWPELDRQIAFMHNPEANRCDGLLFRNLNYVLWEYWIRLHGAGLFPFDKDMNPQLADDRAIQALDEMTEVTRSLCKDSRSNGLFENFKSFAEGNKYCNLGWGGTQKFLNGPQSKIKDDLIVVAPPGGQFGPRIETLPYFNWGWNFCVSSQSRQKELAYLICLLMGTPQVSVRSVAAADGYFDPYRSEHHQDPEIIKTYGTNFLDTHRNALSRAIPDLYLQGQGQYLAPLKQAVFSVTQKQMPAKIALKQVSAKWQKITDQLGREEQVRQWGSLRAAYPDYVRPFLS</sequence>
<dbReference type="PANTHER" id="PTHR43649:SF12">
    <property type="entry name" value="DIACETYLCHITOBIOSE BINDING PROTEIN DASA"/>
    <property type="match status" value="1"/>
</dbReference>
<name>A0A1Y6CQL0_9BACT</name>